<sequence>MSTNTTPAILLSKNYFPSSNTILRISRGHQSLSWIPEPVEYLLLIRLTVCCFLSSRSLQPKDETDYQPNFCRSAHSTEPFDLGLLSQTKHHQICILLSYINNSIPWVRRYPSYVQYPFQQISQNIMNNIKNDNKKQTHSVSLFPTCRTST</sequence>
<organism evidence="1 2">
    <name type="scientific">Lucilia cuprina</name>
    <name type="common">Green bottle fly</name>
    <name type="synonym">Australian sheep blowfly</name>
    <dbReference type="NCBI Taxonomy" id="7375"/>
    <lineage>
        <taxon>Eukaryota</taxon>
        <taxon>Metazoa</taxon>
        <taxon>Ecdysozoa</taxon>
        <taxon>Arthropoda</taxon>
        <taxon>Hexapoda</taxon>
        <taxon>Insecta</taxon>
        <taxon>Pterygota</taxon>
        <taxon>Neoptera</taxon>
        <taxon>Endopterygota</taxon>
        <taxon>Diptera</taxon>
        <taxon>Brachycera</taxon>
        <taxon>Muscomorpha</taxon>
        <taxon>Oestroidea</taxon>
        <taxon>Calliphoridae</taxon>
        <taxon>Luciliinae</taxon>
        <taxon>Lucilia</taxon>
    </lineage>
</organism>
<dbReference type="AlphaFoldDB" id="A0A0L0C5D4"/>
<dbReference type="EMBL" id="JRES01000902">
    <property type="protein sequence ID" value="KNC27452.1"/>
    <property type="molecule type" value="Genomic_DNA"/>
</dbReference>
<keyword evidence="2" id="KW-1185">Reference proteome</keyword>
<accession>A0A0L0C5D4</accession>
<comment type="caution">
    <text evidence="1">The sequence shown here is derived from an EMBL/GenBank/DDBJ whole genome shotgun (WGS) entry which is preliminary data.</text>
</comment>
<gene>
    <name evidence="1" type="ORF">FF38_06509</name>
</gene>
<proteinExistence type="predicted"/>
<reference evidence="1 2" key="1">
    <citation type="journal article" date="2015" name="Nat. Commun.">
        <title>Lucilia cuprina genome unlocks parasitic fly biology to underpin future interventions.</title>
        <authorList>
            <person name="Anstead C.A."/>
            <person name="Korhonen P.K."/>
            <person name="Young N.D."/>
            <person name="Hall R.S."/>
            <person name="Jex A.R."/>
            <person name="Murali S.C."/>
            <person name="Hughes D.S."/>
            <person name="Lee S.F."/>
            <person name="Perry T."/>
            <person name="Stroehlein A.J."/>
            <person name="Ansell B.R."/>
            <person name="Breugelmans B."/>
            <person name="Hofmann A."/>
            <person name="Qu J."/>
            <person name="Dugan S."/>
            <person name="Lee S.L."/>
            <person name="Chao H."/>
            <person name="Dinh H."/>
            <person name="Han Y."/>
            <person name="Doddapaneni H.V."/>
            <person name="Worley K.C."/>
            <person name="Muzny D.M."/>
            <person name="Ioannidis P."/>
            <person name="Waterhouse R.M."/>
            <person name="Zdobnov E.M."/>
            <person name="James P.J."/>
            <person name="Bagnall N.H."/>
            <person name="Kotze A.C."/>
            <person name="Gibbs R.A."/>
            <person name="Richards S."/>
            <person name="Batterham P."/>
            <person name="Gasser R.B."/>
        </authorList>
    </citation>
    <scope>NUCLEOTIDE SEQUENCE [LARGE SCALE GENOMIC DNA]</scope>
    <source>
        <strain evidence="1 2">LS</strain>
        <tissue evidence="1">Full body</tissue>
    </source>
</reference>
<evidence type="ECO:0000313" key="2">
    <source>
        <dbReference type="Proteomes" id="UP000037069"/>
    </source>
</evidence>
<name>A0A0L0C5D4_LUCCU</name>
<protein>
    <submittedName>
        <fullName evidence="1">Uncharacterized protein</fullName>
    </submittedName>
</protein>
<evidence type="ECO:0000313" key="1">
    <source>
        <dbReference type="EMBL" id="KNC27452.1"/>
    </source>
</evidence>
<dbReference type="Proteomes" id="UP000037069">
    <property type="component" value="Unassembled WGS sequence"/>
</dbReference>